<evidence type="ECO:0000259" key="1">
    <source>
        <dbReference type="Pfam" id="PF04264"/>
    </source>
</evidence>
<dbReference type="Gene3D" id="2.40.128.110">
    <property type="entry name" value="Lipid/polyisoprenoid-binding, YceI-like"/>
    <property type="match status" value="1"/>
</dbReference>
<dbReference type="Pfam" id="PF04264">
    <property type="entry name" value="YceI"/>
    <property type="match status" value="1"/>
</dbReference>
<gene>
    <name evidence="2" type="ORF">QYS47_13765</name>
</gene>
<dbReference type="EMBL" id="CP129968">
    <property type="protein sequence ID" value="WKK82965.1"/>
    <property type="molecule type" value="Genomic_DNA"/>
</dbReference>
<dbReference type="InterPro" id="IPR007372">
    <property type="entry name" value="Lipid/polyisoprenoid-bd_YceI"/>
</dbReference>
<dbReference type="Proteomes" id="UP001232019">
    <property type="component" value="Chromosome"/>
</dbReference>
<dbReference type="SUPFAM" id="SSF101874">
    <property type="entry name" value="YceI-like"/>
    <property type="match status" value="1"/>
</dbReference>
<dbReference type="RefSeq" id="WP_302128535.1">
    <property type="nucleotide sequence ID" value="NZ_CP129968.2"/>
</dbReference>
<feature type="domain" description="Lipid/polyisoprenoid-binding YceI-like" evidence="1">
    <location>
        <begin position="89"/>
        <end position="186"/>
    </location>
</feature>
<dbReference type="InterPro" id="IPR036761">
    <property type="entry name" value="TTHA0802/YceI-like_sf"/>
</dbReference>
<dbReference type="PROSITE" id="PS51257">
    <property type="entry name" value="PROKAR_LIPOPROTEIN"/>
    <property type="match status" value="1"/>
</dbReference>
<protein>
    <submittedName>
        <fullName evidence="2">YceI family protein</fullName>
    </submittedName>
</protein>
<evidence type="ECO:0000313" key="2">
    <source>
        <dbReference type="EMBL" id="WKK82965.1"/>
    </source>
</evidence>
<organism evidence="2">
    <name type="scientific">Marivirga arenosa</name>
    <dbReference type="NCBI Taxonomy" id="3059076"/>
    <lineage>
        <taxon>Bacteria</taxon>
        <taxon>Pseudomonadati</taxon>
        <taxon>Bacteroidota</taxon>
        <taxon>Cytophagia</taxon>
        <taxon>Cytophagales</taxon>
        <taxon>Marivirgaceae</taxon>
        <taxon>Marivirga</taxon>
    </lineage>
</organism>
<proteinExistence type="predicted"/>
<sequence length="191" mass="22278">MKSLLLNIVISLFSFSCLFAQIEQKRIKINSENSFVKVHGSTNVNEFRCTYSAELPIEELEITYQQKGENFIIKHEALFLKVINFTCPNSQMTEDFHDLLDYEQYPYIIFQVQKIINHNTAEIIIEMAGEQKTYFVDIQNNFQDKLLACTTTMQICITDFGLKAPEKFFGMVKVNENIEVDFKIEMNINDN</sequence>
<name>A0AA49GFI9_9BACT</name>
<accession>A0AA49GFI9</accession>
<dbReference type="KEGG" id="marp:QYS47_13765"/>
<dbReference type="AlphaFoldDB" id="A0AA49GFI9"/>
<reference evidence="2" key="1">
    <citation type="submission" date="2023-08" db="EMBL/GenBank/DDBJ databases">
        <title>Comparative genomics and taxonomic characterization of three novel marine species of genus Marivirga.</title>
        <authorList>
            <person name="Muhammad N."/>
            <person name="Kim S.-G."/>
        </authorList>
    </citation>
    <scope>NUCLEOTIDE SEQUENCE</scope>
    <source>
        <strain evidence="2">BKB1-2</strain>
    </source>
</reference>